<dbReference type="EMBL" id="KB201304">
    <property type="protein sequence ID" value="ESO97607.1"/>
    <property type="molecule type" value="Genomic_DNA"/>
</dbReference>
<dbReference type="OrthoDB" id="76445at2759"/>
<feature type="non-terminal residue" evidence="6">
    <location>
        <position position="86"/>
    </location>
</feature>
<dbReference type="GeneID" id="20251528"/>
<dbReference type="GO" id="GO:0005634">
    <property type="term" value="C:nucleus"/>
    <property type="evidence" value="ECO:0007669"/>
    <property type="project" value="UniProtKB-SubCell"/>
</dbReference>
<proteinExistence type="predicted"/>
<dbReference type="Proteomes" id="UP000030746">
    <property type="component" value="Unassembled WGS sequence"/>
</dbReference>
<feature type="domain" description="RRM" evidence="5">
    <location>
        <begin position="1"/>
        <end position="85"/>
    </location>
</feature>
<name>V4AKH2_LOTGI</name>
<dbReference type="InterPro" id="IPR035979">
    <property type="entry name" value="RBD_domain_sf"/>
</dbReference>
<organism evidence="6 7">
    <name type="scientific">Lottia gigantea</name>
    <name type="common">Giant owl limpet</name>
    <dbReference type="NCBI Taxonomy" id="225164"/>
    <lineage>
        <taxon>Eukaryota</taxon>
        <taxon>Metazoa</taxon>
        <taxon>Spiralia</taxon>
        <taxon>Lophotrochozoa</taxon>
        <taxon>Mollusca</taxon>
        <taxon>Gastropoda</taxon>
        <taxon>Patellogastropoda</taxon>
        <taxon>Lottioidea</taxon>
        <taxon>Lottiidae</taxon>
        <taxon>Lottia</taxon>
    </lineage>
</organism>
<dbReference type="PANTHER" id="PTHR23238">
    <property type="entry name" value="RNA BINDING PROTEIN"/>
    <property type="match status" value="1"/>
</dbReference>
<evidence type="ECO:0000256" key="4">
    <source>
        <dbReference type="PROSITE-ProRule" id="PRU00176"/>
    </source>
</evidence>
<dbReference type="SUPFAM" id="SSF54928">
    <property type="entry name" value="RNA-binding domain, RBD"/>
    <property type="match status" value="1"/>
</dbReference>
<keyword evidence="7" id="KW-1185">Reference proteome</keyword>
<keyword evidence="3" id="KW-0539">Nucleus</keyword>
<sequence length="86" mass="9433">IFVSGAGNDLNEQMLVQHFGSIGVIKMDKRTDSAKVWIYKDKSTGVPKGEATVTFDDPATAKAAIDWFNGKDFNGNTIKVELAQRQ</sequence>
<dbReference type="InterPro" id="IPR012677">
    <property type="entry name" value="Nucleotide-bd_a/b_plait_sf"/>
</dbReference>
<dbReference type="GO" id="GO:0006355">
    <property type="term" value="P:regulation of DNA-templated transcription"/>
    <property type="evidence" value="ECO:0007669"/>
    <property type="project" value="InterPro"/>
</dbReference>
<evidence type="ECO:0000256" key="1">
    <source>
        <dbReference type="ARBA" id="ARBA00004123"/>
    </source>
</evidence>
<dbReference type="KEGG" id="lgi:LOTGIDRAFT_59711"/>
<dbReference type="GO" id="GO:0003723">
    <property type="term" value="F:RNA binding"/>
    <property type="evidence" value="ECO:0007669"/>
    <property type="project" value="UniProtKB-UniRule"/>
</dbReference>
<evidence type="ECO:0000256" key="3">
    <source>
        <dbReference type="ARBA" id="ARBA00023242"/>
    </source>
</evidence>
<dbReference type="InterPro" id="IPR034870">
    <property type="entry name" value="TET_fam"/>
</dbReference>
<comment type="subcellular location">
    <subcellularLocation>
        <location evidence="1">Nucleus</location>
    </subcellularLocation>
</comment>
<dbReference type="CDD" id="cd12534">
    <property type="entry name" value="RRM_SARFH"/>
    <property type="match status" value="1"/>
</dbReference>
<dbReference type="STRING" id="225164.V4AKH2"/>
<dbReference type="FunFam" id="3.30.70.330:FF:000574">
    <property type="entry name" value="HIV Tat-specific factor 1"/>
    <property type="match status" value="1"/>
</dbReference>
<dbReference type="Gene3D" id="3.30.70.330">
    <property type="match status" value="1"/>
</dbReference>
<evidence type="ECO:0000313" key="7">
    <source>
        <dbReference type="Proteomes" id="UP000030746"/>
    </source>
</evidence>
<dbReference type="Pfam" id="PF00076">
    <property type="entry name" value="RRM_1"/>
    <property type="match status" value="1"/>
</dbReference>
<dbReference type="PROSITE" id="PS50102">
    <property type="entry name" value="RRM"/>
    <property type="match status" value="1"/>
</dbReference>
<dbReference type="OMA" id="NDMVYIA"/>
<dbReference type="RefSeq" id="XP_009051332.1">
    <property type="nucleotide sequence ID" value="XM_009053084.1"/>
</dbReference>
<evidence type="ECO:0000259" key="5">
    <source>
        <dbReference type="PROSITE" id="PS50102"/>
    </source>
</evidence>
<evidence type="ECO:0000313" key="6">
    <source>
        <dbReference type="EMBL" id="ESO97607.1"/>
    </source>
</evidence>
<protein>
    <recommendedName>
        <fullName evidence="5">RRM domain-containing protein</fullName>
    </recommendedName>
</protein>
<dbReference type="SMART" id="SM00360">
    <property type="entry name" value="RRM"/>
    <property type="match status" value="1"/>
</dbReference>
<gene>
    <name evidence="6" type="ORF">LOTGIDRAFT_59711</name>
</gene>
<feature type="non-terminal residue" evidence="6">
    <location>
        <position position="1"/>
    </location>
</feature>
<dbReference type="AlphaFoldDB" id="V4AKH2"/>
<reference evidence="6 7" key="1">
    <citation type="journal article" date="2013" name="Nature">
        <title>Insights into bilaterian evolution from three spiralian genomes.</title>
        <authorList>
            <person name="Simakov O."/>
            <person name="Marletaz F."/>
            <person name="Cho S.J."/>
            <person name="Edsinger-Gonzales E."/>
            <person name="Havlak P."/>
            <person name="Hellsten U."/>
            <person name="Kuo D.H."/>
            <person name="Larsson T."/>
            <person name="Lv J."/>
            <person name="Arendt D."/>
            <person name="Savage R."/>
            <person name="Osoegawa K."/>
            <person name="de Jong P."/>
            <person name="Grimwood J."/>
            <person name="Chapman J.A."/>
            <person name="Shapiro H."/>
            <person name="Aerts A."/>
            <person name="Otillar R.P."/>
            <person name="Terry A.Y."/>
            <person name="Boore J.L."/>
            <person name="Grigoriev I.V."/>
            <person name="Lindberg D.R."/>
            <person name="Seaver E.C."/>
            <person name="Weisblat D.A."/>
            <person name="Putnam N.H."/>
            <person name="Rokhsar D.S."/>
        </authorList>
    </citation>
    <scope>NUCLEOTIDE SEQUENCE [LARGE SCALE GENOMIC DNA]</scope>
</reference>
<evidence type="ECO:0000256" key="2">
    <source>
        <dbReference type="ARBA" id="ARBA00022884"/>
    </source>
</evidence>
<keyword evidence="2 4" id="KW-0694">RNA-binding</keyword>
<accession>V4AKH2</accession>
<dbReference type="HOGENOM" id="CLU_2504267_0_0_1"/>
<dbReference type="InterPro" id="IPR000504">
    <property type="entry name" value="RRM_dom"/>
</dbReference>
<dbReference type="CTD" id="20251528"/>